<accession>A0A0C2HLV3</accession>
<feature type="transmembrane region" description="Helical" evidence="1">
    <location>
        <begin position="371"/>
        <end position="390"/>
    </location>
</feature>
<dbReference type="Pfam" id="PF00535">
    <property type="entry name" value="Glycos_transf_2"/>
    <property type="match status" value="1"/>
</dbReference>
<feature type="domain" description="Glycosyltransferase 2-like" evidence="2">
    <location>
        <begin position="85"/>
        <end position="246"/>
    </location>
</feature>
<protein>
    <submittedName>
        <fullName evidence="3">Glycosyl transferase</fullName>
    </submittedName>
</protein>
<dbReference type="EMBL" id="JWJD01000001">
    <property type="protein sequence ID" value="KIH78086.1"/>
    <property type="molecule type" value="Genomic_DNA"/>
</dbReference>
<feature type="transmembrane region" description="Helical" evidence="1">
    <location>
        <begin position="436"/>
        <end position="459"/>
    </location>
</feature>
<evidence type="ECO:0000313" key="3">
    <source>
        <dbReference type="EMBL" id="KIH78086.1"/>
    </source>
</evidence>
<evidence type="ECO:0000259" key="2">
    <source>
        <dbReference type="Pfam" id="PF00535"/>
    </source>
</evidence>
<keyword evidence="1" id="KW-0472">Membrane</keyword>
<evidence type="ECO:0000256" key="1">
    <source>
        <dbReference type="SAM" id="Phobius"/>
    </source>
</evidence>
<dbReference type="Gene3D" id="3.90.550.10">
    <property type="entry name" value="Spore Coat Polysaccharide Biosynthesis Protein SpsA, Chain A"/>
    <property type="match status" value="1"/>
</dbReference>
<gene>
    <name evidence="3" type="ORF">GFER_05750</name>
</gene>
<name>A0A0C2HLV3_9BACT</name>
<dbReference type="PANTHER" id="PTHR43646:SF6">
    <property type="entry name" value="PRE-MYCOFACTOCIN GLYCOSYLTRANSFERASE"/>
    <property type="match status" value="1"/>
</dbReference>
<dbReference type="InterPro" id="IPR001173">
    <property type="entry name" value="Glyco_trans_2-like"/>
</dbReference>
<comment type="caution">
    <text evidence="3">The sequence shown here is derived from an EMBL/GenBank/DDBJ whole genome shotgun (WGS) entry which is preliminary data.</text>
</comment>
<sequence length="472" mass="52645">MMYRLLSSVRLEKSSSGTFLVSARPYRVLRINAQLERLAHKALSEAVAAATAGEKKIWETLVSQGLALRETREDTTDKTSSPSVSVVIPVLDRADDLRKCLESLFQLNFPQERLEIIVVDDGSRDASPQVAKEFGARVVHTGGTGRGPAAARNAGVAVATGDILAFIDSDCTASPEWLNELLPDFAAAEVAAVGGWVDGMNSDRALDRYETVMSSLNLGGRERYGKEGNDTFYLPSCNLLVRRTAFHLVGGFREDLHVGEDVDLTWRLRDCAYRIAYLPKGRVCHNHRSRLWPFMKRRFDYGTSEGTLQTLHPQRRKKMLLPPGLCVALLLLMIGLATLRLPVFTACAAVLILDAFTTHRKLVGRGLRQGFFAVFLARLRAFAGLTYYLGYHLLRYYLLPIILLGILLPKVGLVFLLLGLWVVAVDYGVRRPQNSPLAFALFYLLEQLSYGCGVFVGCWRRKNFASYIFEFS</sequence>
<dbReference type="InterPro" id="IPR023981">
    <property type="entry name" value="MftF"/>
</dbReference>
<dbReference type="AlphaFoldDB" id="A0A0C2HLV3"/>
<keyword evidence="1" id="KW-0812">Transmembrane</keyword>
<dbReference type="PANTHER" id="PTHR43646">
    <property type="entry name" value="GLYCOSYLTRANSFERASE"/>
    <property type="match status" value="1"/>
</dbReference>
<keyword evidence="1" id="KW-1133">Transmembrane helix</keyword>
<keyword evidence="4" id="KW-1185">Reference proteome</keyword>
<dbReference type="InterPro" id="IPR029044">
    <property type="entry name" value="Nucleotide-diphossugar_trans"/>
</dbReference>
<evidence type="ECO:0000313" key="4">
    <source>
        <dbReference type="Proteomes" id="UP000035068"/>
    </source>
</evidence>
<reference evidence="3 4" key="1">
    <citation type="submission" date="2014-12" db="EMBL/GenBank/DDBJ databases">
        <title>Genomes of Geoalkalibacter ferrihydriticus and Geoalkalibacter subterraneus, two haloalkaliphilic metal-reducing members of the Geobacteraceae.</title>
        <authorList>
            <person name="Badalamenti J.P."/>
            <person name="Torres C.I."/>
            <person name="Krajmalnik-Brown R."/>
            <person name="Bond D.R."/>
        </authorList>
    </citation>
    <scope>NUCLEOTIDE SEQUENCE [LARGE SCALE GENOMIC DNA]</scope>
    <source>
        <strain evidence="3 4">DSM 17813</strain>
    </source>
</reference>
<dbReference type="Proteomes" id="UP000035068">
    <property type="component" value="Unassembled WGS sequence"/>
</dbReference>
<keyword evidence="3" id="KW-0808">Transferase</keyword>
<dbReference type="NCBIfam" id="TIGR03965">
    <property type="entry name" value="mycofact_glyco"/>
    <property type="match status" value="1"/>
</dbReference>
<dbReference type="RefSeq" id="WP_040096869.1">
    <property type="nucleotide sequence ID" value="NZ_JWJD01000001.1"/>
</dbReference>
<organism evidence="3 4">
    <name type="scientific">Geoalkalibacter ferrihydriticus DSM 17813</name>
    <dbReference type="NCBI Taxonomy" id="1121915"/>
    <lineage>
        <taxon>Bacteria</taxon>
        <taxon>Pseudomonadati</taxon>
        <taxon>Thermodesulfobacteriota</taxon>
        <taxon>Desulfuromonadia</taxon>
        <taxon>Desulfuromonadales</taxon>
        <taxon>Geoalkalibacteraceae</taxon>
        <taxon>Geoalkalibacter</taxon>
    </lineage>
</organism>
<dbReference type="GO" id="GO:0016740">
    <property type="term" value="F:transferase activity"/>
    <property type="evidence" value="ECO:0007669"/>
    <property type="project" value="UniProtKB-KW"/>
</dbReference>
<feature type="transmembrane region" description="Helical" evidence="1">
    <location>
        <begin position="325"/>
        <end position="351"/>
    </location>
</feature>
<proteinExistence type="predicted"/>
<dbReference type="SUPFAM" id="SSF53448">
    <property type="entry name" value="Nucleotide-diphospho-sugar transferases"/>
    <property type="match status" value="1"/>
</dbReference>
<feature type="transmembrane region" description="Helical" evidence="1">
    <location>
        <begin position="397"/>
        <end position="424"/>
    </location>
</feature>